<dbReference type="EMBL" id="VXIT01000015">
    <property type="protein sequence ID" value="KAA6407940.1"/>
    <property type="molecule type" value="Genomic_DNA"/>
</dbReference>
<dbReference type="OrthoDB" id="66620at2759"/>
<keyword evidence="4 6" id="KW-1133">Transmembrane helix</keyword>
<sequence>MAIGLYFVGMLQNMALYPFERNLFYREHDGRVYSVEAFFLQYTVLEIPFKIVSSLLFAILADRAAGLPRNALIFFVEAFNAFCLVSCGENVGTMFNTLFNHSGFAVNVTSVILSVALIMAGVLSVNLPPFLQAFNHLSPAKWSVGNLAPYTLRGQTFTCNESQQLSNGTCPITTGQQVLELYKLNVNPGLSLLALGICTVTYRIAAYLLLKATRTSLSNHRLQSVRAA</sequence>
<comment type="subcellular location">
    <subcellularLocation>
        <location evidence="1">Membrane</location>
        <topology evidence="1">Multi-pass membrane protein</topology>
    </subcellularLocation>
</comment>
<dbReference type="Proteomes" id="UP000324767">
    <property type="component" value="Unassembled WGS sequence"/>
</dbReference>
<reference evidence="8 9" key="1">
    <citation type="submission" date="2019-09" db="EMBL/GenBank/DDBJ databases">
        <title>The hologenome of the rock-dwelling lichen Lasallia pustulata.</title>
        <authorList>
            <person name="Greshake Tzovaras B."/>
            <person name="Segers F."/>
            <person name="Bicker A."/>
            <person name="Dal Grande F."/>
            <person name="Otte J."/>
            <person name="Hankeln T."/>
            <person name="Schmitt I."/>
            <person name="Ebersberger I."/>
        </authorList>
    </citation>
    <scope>NUCLEOTIDE SEQUENCE [LARGE SCALE GENOMIC DNA]</scope>
    <source>
        <strain evidence="8">A1-1</strain>
    </source>
</reference>
<dbReference type="GO" id="GO:0140359">
    <property type="term" value="F:ABC-type transporter activity"/>
    <property type="evidence" value="ECO:0007669"/>
    <property type="project" value="InterPro"/>
</dbReference>
<evidence type="ECO:0000256" key="5">
    <source>
        <dbReference type="ARBA" id="ARBA00023136"/>
    </source>
</evidence>
<feature type="transmembrane region" description="Helical" evidence="6">
    <location>
        <begin position="39"/>
        <end position="60"/>
    </location>
</feature>
<evidence type="ECO:0000256" key="2">
    <source>
        <dbReference type="ARBA" id="ARBA00022448"/>
    </source>
</evidence>
<evidence type="ECO:0000313" key="8">
    <source>
        <dbReference type="EMBL" id="KAA6407940.1"/>
    </source>
</evidence>
<protein>
    <submittedName>
        <fullName evidence="8">ABC transporter</fullName>
    </submittedName>
</protein>
<evidence type="ECO:0000256" key="3">
    <source>
        <dbReference type="ARBA" id="ARBA00022692"/>
    </source>
</evidence>
<evidence type="ECO:0000259" key="7">
    <source>
        <dbReference type="Pfam" id="PF01061"/>
    </source>
</evidence>
<dbReference type="AlphaFoldDB" id="A0A5M8PGC1"/>
<gene>
    <name evidence="8" type="ORF">FRX48_08291</name>
</gene>
<evidence type="ECO:0000313" key="9">
    <source>
        <dbReference type="Proteomes" id="UP000324767"/>
    </source>
</evidence>
<organism evidence="8 9">
    <name type="scientific">Lasallia pustulata</name>
    <dbReference type="NCBI Taxonomy" id="136370"/>
    <lineage>
        <taxon>Eukaryota</taxon>
        <taxon>Fungi</taxon>
        <taxon>Dikarya</taxon>
        <taxon>Ascomycota</taxon>
        <taxon>Pezizomycotina</taxon>
        <taxon>Lecanoromycetes</taxon>
        <taxon>OSLEUM clade</taxon>
        <taxon>Umbilicariomycetidae</taxon>
        <taxon>Umbilicariales</taxon>
        <taxon>Umbilicariaceae</taxon>
        <taxon>Lasallia</taxon>
    </lineage>
</organism>
<dbReference type="GO" id="GO:0016020">
    <property type="term" value="C:membrane"/>
    <property type="evidence" value="ECO:0007669"/>
    <property type="project" value="UniProtKB-SubCell"/>
</dbReference>
<comment type="caution">
    <text evidence="8">The sequence shown here is derived from an EMBL/GenBank/DDBJ whole genome shotgun (WGS) entry which is preliminary data.</text>
</comment>
<name>A0A5M8PGC1_9LECA</name>
<dbReference type="InterPro" id="IPR050352">
    <property type="entry name" value="ABCG_transporters"/>
</dbReference>
<proteinExistence type="predicted"/>
<evidence type="ECO:0000256" key="1">
    <source>
        <dbReference type="ARBA" id="ARBA00004141"/>
    </source>
</evidence>
<feature type="domain" description="ABC-2 type transporter transmembrane" evidence="7">
    <location>
        <begin position="4"/>
        <end position="144"/>
    </location>
</feature>
<feature type="transmembrane region" description="Helical" evidence="6">
    <location>
        <begin position="189"/>
        <end position="210"/>
    </location>
</feature>
<dbReference type="InterPro" id="IPR013525">
    <property type="entry name" value="ABC2_TM"/>
</dbReference>
<feature type="transmembrane region" description="Helical" evidence="6">
    <location>
        <begin position="104"/>
        <end position="125"/>
    </location>
</feature>
<keyword evidence="2" id="KW-0813">Transport</keyword>
<evidence type="ECO:0000256" key="6">
    <source>
        <dbReference type="SAM" id="Phobius"/>
    </source>
</evidence>
<dbReference type="Pfam" id="PF01061">
    <property type="entry name" value="ABC2_membrane"/>
    <property type="match status" value="1"/>
</dbReference>
<dbReference type="PANTHER" id="PTHR48041">
    <property type="entry name" value="ABC TRANSPORTER G FAMILY MEMBER 28"/>
    <property type="match status" value="1"/>
</dbReference>
<keyword evidence="5 6" id="KW-0472">Membrane</keyword>
<accession>A0A5M8PGC1</accession>
<dbReference type="PANTHER" id="PTHR48041:SF119">
    <property type="entry name" value="ROA1P"/>
    <property type="match status" value="1"/>
</dbReference>
<keyword evidence="3 6" id="KW-0812">Transmembrane</keyword>
<evidence type="ECO:0000256" key="4">
    <source>
        <dbReference type="ARBA" id="ARBA00022989"/>
    </source>
</evidence>